<keyword evidence="1" id="KW-0479">Metal-binding</keyword>
<dbReference type="SMART" id="SM00692">
    <property type="entry name" value="DM3"/>
    <property type="match status" value="1"/>
</dbReference>
<dbReference type="PANTHER" id="PTHR46927:SF3">
    <property type="entry name" value="THAP-TYPE DOMAIN-CONTAINING PROTEIN"/>
    <property type="match status" value="1"/>
</dbReference>
<evidence type="ECO:0000256" key="1">
    <source>
        <dbReference type="ARBA" id="ARBA00022723"/>
    </source>
</evidence>
<dbReference type="GO" id="GO:0008270">
    <property type="term" value="F:zinc ion binding"/>
    <property type="evidence" value="ECO:0007669"/>
    <property type="project" value="UniProtKB-KW"/>
</dbReference>
<keyword evidence="2 5" id="KW-0863">Zinc-finger</keyword>
<evidence type="ECO:0000256" key="3">
    <source>
        <dbReference type="ARBA" id="ARBA00022833"/>
    </source>
</evidence>
<proteinExistence type="predicted"/>
<evidence type="ECO:0000256" key="6">
    <source>
        <dbReference type="SAM" id="MobiDB-lite"/>
    </source>
</evidence>
<sequence length="126" mass="14833">MSKCSVVGCTTTYGKTSEKISMFNFPRDPKLFIKWIDAIPKMNFYKGFKLYVCEKHFAPEQITRFWESANPMNPIKILYKTPRLKKNAVPSIFPKFERPPHPVQILKKKPRTKQQNELPNKKKKNS</sequence>
<feature type="region of interest" description="Disordered" evidence="6">
    <location>
        <begin position="96"/>
        <end position="126"/>
    </location>
</feature>
<organism evidence="8">
    <name type="scientific">Schizaphis graminum</name>
    <name type="common">Green bug aphid</name>
    <dbReference type="NCBI Taxonomy" id="13262"/>
    <lineage>
        <taxon>Eukaryota</taxon>
        <taxon>Metazoa</taxon>
        <taxon>Ecdysozoa</taxon>
        <taxon>Arthropoda</taxon>
        <taxon>Hexapoda</taxon>
        <taxon>Insecta</taxon>
        <taxon>Pterygota</taxon>
        <taxon>Neoptera</taxon>
        <taxon>Paraneoptera</taxon>
        <taxon>Hemiptera</taxon>
        <taxon>Sternorrhyncha</taxon>
        <taxon>Aphidomorpha</taxon>
        <taxon>Aphidoidea</taxon>
        <taxon>Aphididae</taxon>
        <taxon>Aphidini</taxon>
        <taxon>Schizaphis</taxon>
    </lineage>
</organism>
<dbReference type="EMBL" id="GGMR01012525">
    <property type="protein sequence ID" value="MBY25144.1"/>
    <property type="molecule type" value="Transcribed_RNA"/>
</dbReference>
<gene>
    <name evidence="8" type="primary">THAP2_5</name>
    <name evidence="8" type="ORF">g.72558</name>
</gene>
<dbReference type="InterPro" id="IPR006612">
    <property type="entry name" value="THAP_Znf"/>
</dbReference>
<evidence type="ECO:0000256" key="5">
    <source>
        <dbReference type="PROSITE-ProRule" id="PRU00309"/>
    </source>
</evidence>
<feature type="domain" description="THAP-type" evidence="7">
    <location>
        <begin position="1"/>
        <end position="93"/>
    </location>
</feature>
<protein>
    <submittedName>
        <fullName evidence="8">THAP domain-containing protein 2</fullName>
    </submittedName>
</protein>
<dbReference type="AlphaFoldDB" id="A0A2S2P6U5"/>
<dbReference type="SMART" id="SM00980">
    <property type="entry name" value="THAP"/>
    <property type="match status" value="1"/>
</dbReference>
<name>A0A2S2P6U5_SCHGA</name>
<dbReference type="GO" id="GO:0003677">
    <property type="term" value="F:DNA binding"/>
    <property type="evidence" value="ECO:0007669"/>
    <property type="project" value="UniProtKB-UniRule"/>
</dbReference>
<dbReference type="Pfam" id="PF05485">
    <property type="entry name" value="THAP"/>
    <property type="match status" value="1"/>
</dbReference>
<evidence type="ECO:0000256" key="4">
    <source>
        <dbReference type="ARBA" id="ARBA00023125"/>
    </source>
</evidence>
<reference evidence="8" key="1">
    <citation type="submission" date="2018-04" db="EMBL/GenBank/DDBJ databases">
        <title>Transcriptome of Schizaphis graminum biotype I.</title>
        <authorList>
            <person name="Scully E.D."/>
            <person name="Geib S.M."/>
            <person name="Palmer N.A."/>
            <person name="Koch K."/>
            <person name="Bradshaw J."/>
            <person name="Heng-Moss T."/>
            <person name="Sarath G."/>
        </authorList>
    </citation>
    <scope>NUCLEOTIDE SEQUENCE</scope>
</reference>
<evidence type="ECO:0000313" key="8">
    <source>
        <dbReference type="EMBL" id="MBY25144.1"/>
    </source>
</evidence>
<keyword evidence="4 5" id="KW-0238">DNA-binding</keyword>
<evidence type="ECO:0000256" key="2">
    <source>
        <dbReference type="ARBA" id="ARBA00022771"/>
    </source>
</evidence>
<dbReference type="SUPFAM" id="SSF57716">
    <property type="entry name" value="Glucocorticoid receptor-like (DNA-binding domain)"/>
    <property type="match status" value="1"/>
</dbReference>
<dbReference type="PROSITE" id="PS50950">
    <property type="entry name" value="ZF_THAP"/>
    <property type="match status" value="1"/>
</dbReference>
<dbReference type="InterPro" id="IPR052224">
    <property type="entry name" value="THAP_domain_protein"/>
</dbReference>
<keyword evidence="3" id="KW-0862">Zinc</keyword>
<evidence type="ECO:0000259" key="7">
    <source>
        <dbReference type="PROSITE" id="PS50950"/>
    </source>
</evidence>
<accession>A0A2S2P6U5</accession>
<dbReference type="PANTHER" id="PTHR46927">
    <property type="entry name" value="AGAP005574-PA"/>
    <property type="match status" value="1"/>
</dbReference>